<dbReference type="Pfam" id="PF10171">
    <property type="entry name" value="Tim29"/>
    <property type="match status" value="1"/>
</dbReference>
<comment type="caution">
    <text evidence="1">The sequence shown here is derived from an EMBL/GenBank/DDBJ whole genome shotgun (WGS) entry which is preliminary data.</text>
</comment>
<keyword evidence="2" id="KW-1185">Reference proteome</keyword>
<reference evidence="1 2" key="1">
    <citation type="submission" date="2024-08" db="EMBL/GenBank/DDBJ databases">
        <title>Gnathostoma spinigerum genome.</title>
        <authorList>
            <person name="Gonzalez-Bertolin B."/>
            <person name="Monzon S."/>
            <person name="Zaballos A."/>
            <person name="Jimenez P."/>
            <person name="Dekumyoy P."/>
            <person name="Varona S."/>
            <person name="Cuesta I."/>
            <person name="Sumanam S."/>
            <person name="Adisakwattana P."/>
            <person name="Gasser R.B."/>
            <person name="Hernandez-Gonzalez A."/>
            <person name="Young N.D."/>
            <person name="Perteguer M.J."/>
        </authorList>
    </citation>
    <scope>NUCLEOTIDE SEQUENCE [LARGE SCALE GENOMIC DNA]</scope>
    <source>
        <strain evidence="1">AL3</strain>
        <tissue evidence="1">Liver</tissue>
    </source>
</reference>
<gene>
    <name evidence="1" type="ORF">AB6A40_003978</name>
</gene>
<accession>A0ABD6EIV0</accession>
<evidence type="ECO:0000313" key="1">
    <source>
        <dbReference type="EMBL" id="MFH4977269.1"/>
    </source>
</evidence>
<dbReference type="PANTHER" id="PTHR21435:SF1">
    <property type="entry name" value="MITOCHONDRIAL IMPORT INNER MEMBRANE TRANSLOCASE SUBUNIT TIM29"/>
    <property type="match status" value="1"/>
</dbReference>
<organism evidence="1 2">
    <name type="scientific">Gnathostoma spinigerum</name>
    <dbReference type="NCBI Taxonomy" id="75299"/>
    <lineage>
        <taxon>Eukaryota</taxon>
        <taxon>Metazoa</taxon>
        <taxon>Ecdysozoa</taxon>
        <taxon>Nematoda</taxon>
        <taxon>Chromadorea</taxon>
        <taxon>Rhabditida</taxon>
        <taxon>Spirurina</taxon>
        <taxon>Gnathostomatomorpha</taxon>
        <taxon>Gnathostomatoidea</taxon>
        <taxon>Gnathostomatidae</taxon>
        <taxon>Gnathostoma</taxon>
    </lineage>
</organism>
<dbReference type="AlphaFoldDB" id="A0ABD6EIV0"/>
<proteinExistence type="predicted"/>
<dbReference type="Proteomes" id="UP001608902">
    <property type="component" value="Unassembled WGS sequence"/>
</dbReference>
<dbReference type="InterPro" id="IPR019322">
    <property type="entry name" value="TIMM29"/>
</dbReference>
<sequence length="192" mass="22337">MFTCLLEWNRMNKVTSFLRRSYLQKIDYMKDLVRDYKSVLVDAVKDARNSPLKSLVIGAGLGTAFLAYKTNPTERDLYNVLADKRQMMVLVPNSIHNANADEALSSRTLLIDQNRFHYIDCWLFSLVVARPYDKNVCIYSSQDQNLKPWIGRHIYENLVDVGAFGQWCFLERSLKNYDINEEEFRNMGEASS</sequence>
<evidence type="ECO:0000313" key="2">
    <source>
        <dbReference type="Proteomes" id="UP001608902"/>
    </source>
</evidence>
<dbReference type="PANTHER" id="PTHR21435">
    <property type="entry name" value="MITOCHONDRIAL IMPORT INNER MEMBRANE TRANSLOCASE SUBUNIT TIM29"/>
    <property type="match status" value="1"/>
</dbReference>
<protein>
    <submittedName>
        <fullName evidence="1">Uncharacterized protein</fullName>
    </submittedName>
</protein>
<dbReference type="EMBL" id="JBGFUD010002182">
    <property type="protein sequence ID" value="MFH4977269.1"/>
    <property type="molecule type" value="Genomic_DNA"/>
</dbReference>
<name>A0ABD6EIV0_9BILA</name>